<feature type="region of interest" description="Disordered" evidence="23">
    <location>
        <begin position="946"/>
        <end position="983"/>
    </location>
</feature>
<feature type="domain" description="PAC" evidence="27">
    <location>
        <begin position="93"/>
        <end position="145"/>
    </location>
</feature>
<reference evidence="28 29" key="1">
    <citation type="submission" date="2019-08" db="EMBL/GenBank/DDBJ databases">
        <title>A chromosome-level genome assembly, high-density linkage maps, and genome scans reveal the genomic architecture of hybrid incompatibilities underlying speciation via character displacement in darters (Percidae: Etheostominae).</title>
        <authorList>
            <person name="Moran R.L."/>
            <person name="Catchen J.M."/>
            <person name="Fuller R.C."/>
        </authorList>
    </citation>
    <scope>NUCLEOTIDE SEQUENCE [LARGE SCALE GENOMIC DNA]</scope>
    <source>
        <strain evidence="28">EspeVRDwgs_2016</strain>
        <tissue evidence="28">Muscle</tissue>
    </source>
</reference>
<evidence type="ECO:0000256" key="22">
    <source>
        <dbReference type="SAM" id="Coils"/>
    </source>
</evidence>
<dbReference type="InterPro" id="IPR000014">
    <property type="entry name" value="PAS"/>
</dbReference>
<keyword evidence="10" id="KW-0406">Ion transport</keyword>
<evidence type="ECO:0000313" key="29">
    <source>
        <dbReference type="Proteomes" id="UP000327493"/>
    </source>
</evidence>
<evidence type="ECO:0000256" key="24">
    <source>
        <dbReference type="SAM" id="Phobius"/>
    </source>
</evidence>
<name>A0A5J5CMG0_9PERO</name>
<dbReference type="FunFam" id="1.10.1200.260:FF:000002">
    <property type="entry name" value="Potassium voltage-gated channel subfamily H member 8"/>
    <property type="match status" value="1"/>
</dbReference>
<feature type="transmembrane region" description="Helical" evidence="24">
    <location>
        <begin position="354"/>
        <end position="377"/>
    </location>
</feature>
<comment type="similarity">
    <text evidence="16">Belongs to the potassium channel family. H (Eag) (TC 1.A.1.20) subfamily. Kv12.3/KCNH4 sub-subfamily.</text>
</comment>
<feature type="domain" description="Cyclic nucleotide-binding" evidence="25">
    <location>
        <begin position="548"/>
        <end position="648"/>
    </location>
</feature>
<dbReference type="InterPro" id="IPR000700">
    <property type="entry name" value="PAS-assoc_C"/>
</dbReference>
<dbReference type="Gene3D" id="1.10.1200.260">
    <property type="match status" value="1"/>
</dbReference>
<keyword evidence="13" id="KW-0407">Ion channel</keyword>
<dbReference type="InterPro" id="IPR035965">
    <property type="entry name" value="PAS-like_dom_sf"/>
</dbReference>
<evidence type="ECO:0000256" key="13">
    <source>
        <dbReference type="ARBA" id="ARBA00023303"/>
    </source>
</evidence>
<evidence type="ECO:0000256" key="8">
    <source>
        <dbReference type="ARBA" id="ARBA00022958"/>
    </source>
</evidence>
<evidence type="ECO:0000256" key="17">
    <source>
        <dbReference type="ARBA" id="ARBA00074373"/>
    </source>
</evidence>
<keyword evidence="6" id="KW-0631">Potassium channel</keyword>
<keyword evidence="7" id="KW-0851">Voltage-gated channel</keyword>
<dbReference type="SMART" id="SM00100">
    <property type="entry name" value="cNMP"/>
    <property type="match status" value="1"/>
</dbReference>
<feature type="region of interest" description="Disordered" evidence="23">
    <location>
        <begin position="1022"/>
        <end position="1076"/>
    </location>
</feature>
<feature type="region of interest" description="Disordered" evidence="23">
    <location>
        <begin position="757"/>
        <end position="791"/>
    </location>
</feature>
<feature type="transmembrane region" description="Helical" evidence="24">
    <location>
        <begin position="262"/>
        <end position="282"/>
    </location>
</feature>
<dbReference type="GO" id="GO:0005249">
    <property type="term" value="F:voltage-gated potassium channel activity"/>
    <property type="evidence" value="ECO:0007669"/>
    <property type="project" value="InterPro"/>
</dbReference>
<evidence type="ECO:0000256" key="12">
    <source>
        <dbReference type="ARBA" id="ARBA00023180"/>
    </source>
</evidence>
<comment type="catalytic activity">
    <reaction evidence="14">
        <text>K(+)(in) = K(+)(out)</text>
        <dbReference type="Rhea" id="RHEA:29463"/>
        <dbReference type="ChEBI" id="CHEBI:29103"/>
    </reaction>
</comment>
<feature type="region of interest" description="Disordered" evidence="23">
    <location>
        <begin position="139"/>
        <end position="164"/>
    </location>
</feature>
<evidence type="ECO:0000256" key="21">
    <source>
        <dbReference type="ARBA" id="ARBA00083198"/>
    </source>
</evidence>
<evidence type="ECO:0000256" key="6">
    <source>
        <dbReference type="ARBA" id="ARBA00022826"/>
    </source>
</evidence>
<feature type="region of interest" description="Disordered" evidence="23">
    <location>
        <begin position="1125"/>
        <end position="1152"/>
    </location>
</feature>
<dbReference type="PRINTS" id="PR01463">
    <property type="entry name" value="EAGCHANLFMLY"/>
</dbReference>
<evidence type="ECO:0000256" key="1">
    <source>
        <dbReference type="ARBA" id="ARBA00004141"/>
    </source>
</evidence>
<dbReference type="InterPro" id="IPR003950">
    <property type="entry name" value="K_chnl_volt-dep_ELK"/>
</dbReference>
<evidence type="ECO:0000256" key="19">
    <source>
        <dbReference type="ARBA" id="ARBA00076367"/>
    </source>
</evidence>
<dbReference type="GO" id="GO:0005886">
    <property type="term" value="C:plasma membrane"/>
    <property type="evidence" value="ECO:0007669"/>
    <property type="project" value="TreeGrafter"/>
</dbReference>
<keyword evidence="12" id="KW-0325">Glycoprotein</keyword>
<evidence type="ECO:0000256" key="7">
    <source>
        <dbReference type="ARBA" id="ARBA00022882"/>
    </source>
</evidence>
<evidence type="ECO:0000256" key="11">
    <source>
        <dbReference type="ARBA" id="ARBA00023136"/>
    </source>
</evidence>
<feature type="transmembrane region" description="Helical" evidence="24">
    <location>
        <begin position="417"/>
        <end position="439"/>
    </location>
</feature>
<evidence type="ECO:0000256" key="5">
    <source>
        <dbReference type="ARBA" id="ARBA00022692"/>
    </source>
</evidence>
<keyword evidence="5 24" id="KW-0812">Transmembrane</keyword>
<dbReference type="Pfam" id="PF00027">
    <property type="entry name" value="cNMP_binding"/>
    <property type="match status" value="1"/>
</dbReference>
<dbReference type="SMART" id="SM00086">
    <property type="entry name" value="PAC"/>
    <property type="match status" value="1"/>
</dbReference>
<evidence type="ECO:0000256" key="4">
    <source>
        <dbReference type="ARBA" id="ARBA00022538"/>
    </source>
</evidence>
<evidence type="ECO:0000256" key="18">
    <source>
        <dbReference type="ARBA" id="ARBA00075970"/>
    </source>
</evidence>
<feature type="domain" description="PAS" evidence="26">
    <location>
        <begin position="14"/>
        <end position="90"/>
    </location>
</feature>
<evidence type="ECO:0000259" key="25">
    <source>
        <dbReference type="PROSITE" id="PS50042"/>
    </source>
</evidence>
<evidence type="ECO:0000256" key="15">
    <source>
        <dbReference type="ARBA" id="ARBA00058898"/>
    </source>
</evidence>
<dbReference type="InterPro" id="IPR018490">
    <property type="entry name" value="cNMP-bd_dom_sf"/>
</dbReference>
<evidence type="ECO:0000256" key="9">
    <source>
        <dbReference type="ARBA" id="ARBA00022989"/>
    </source>
</evidence>
<evidence type="ECO:0000256" key="3">
    <source>
        <dbReference type="ARBA" id="ARBA00022448"/>
    </source>
</evidence>
<keyword evidence="9 24" id="KW-1133">Transmembrane helix</keyword>
<dbReference type="AlphaFoldDB" id="A0A5J5CMG0"/>
<dbReference type="InterPro" id="IPR001610">
    <property type="entry name" value="PAC"/>
</dbReference>
<dbReference type="Gene3D" id="2.60.120.10">
    <property type="entry name" value="Jelly Rolls"/>
    <property type="match status" value="1"/>
</dbReference>
<feature type="compositionally biased region" description="Polar residues" evidence="23">
    <location>
        <begin position="1042"/>
        <end position="1058"/>
    </location>
</feature>
<feature type="compositionally biased region" description="Polar residues" evidence="23">
    <location>
        <begin position="965"/>
        <end position="982"/>
    </location>
</feature>
<proteinExistence type="inferred from homology"/>
<dbReference type="SUPFAM" id="SSF81324">
    <property type="entry name" value="Voltage-gated potassium channels"/>
    <property type="match status" value="1"/>
</dbReference>
<dbReference type="FunFam" id="1.10.287.70:FF:000042">
    <property type="entry name" value="potassium voltage-gated channel subfamily H member 8"/>
    <property type="match status" value="1"/>
</dbReference>
<dbReference type="FunFam" id="2.60.120.10:FF:000014">
    <property type="entry name" value="Potassium voltage-gated channel, subfamily H (Eag-related), member 4"/>
    <property type="match status" value="1"/>
</dbReference>
<organism evidence="28 29">
    <name type="scientific">Etheostoma spectabile</name>
    <name type="common">orangethroat darter</name>
    <dbReference type="NCBI Taxonomy" id="54343"/>
    <lineage>
        <taxon>Eukaryota</taxon>
        <taxon>Metazoa</taxon>
        <taxon>Chordata</taxon>
        <taxon>Craniata</taxon>
        <taxon>Vertebrata</taxon>
        <taxon>Euteleostomi</taxon>
        <taxon>Actinopterygii</taxon>
        <taxon>Neopterygii</taxon>
        <taxon>Teleostei</taxon>
        <taxon>Neoteleostei</taxon>
        <taxon>Acanthomorphata</taxon>
        <taxon>Eupercaria</taxon>
        <taxon>Perciformes</taxon>
        <taxon>Percoidei</taxon>
        <taxon>Percidae</taxon>
        <taxon>Etheostomatinae</taxon>
        <taxon>Etheostoma</taxon>
    </lineage>
</organism>
<feature type="coiled-coil region" evidence="22">
    <location>
        <begin position="76"/>
        <end position="103"/>
    </location>
</feature>
<feature type="compositionally biased region" description="Polar residues" evidence="23">
    <location>
        <begin position="1197"/>
        <end position="1207"/>
    </location>
</feature>
<keyword evidence="8" id="KW-0630">Potassium</keyword>
<keyword evidence="3" id="KW-0813">Transport</keyword>
<dbReference type="Gene3D" id="3.30.450.20">
    <property type="entry name" value="PAS domain"/>
    <property type="match status" value="1"/>
</dbReference>
<dbReference type="PROSITE" id="PS50112">
    <property type="entry name" value="PAS"/>
    <property type="match status" value="1"/>
</dbReference>
<dbReference type="CDD" id="cd00130">
    <property type="entry name" value="PAS"/>
    <property type="match status" value="1"/>
</dbReference>
<evidence type="ECO:0000256" key="14">
    <source>
        <dbReference type="ARBA" id="ARBA00034430"/>
    </source>
</evidence>
<evidence type="ECO:0000259" key="26">
    <source>
        <dbReference type="PROSITE" id="PS50112"/>
    </source>
</evidence>
<feature type="transmembrane region" description="Helical" evidence="24">
    <location>
        <begin position="317"/>
        <end position="333"/>
    </location>
</feature>
<dbReference type="GO" id="GO:0042391">
    <property type="term" value="P:regulation of membrane potential"/>
    <property type="evidence" value="ECO:0007669"/>
    <property type="project" value="TreeGrafter"/>
</dbReference>
<dbReference type="InterPro" id="IPR000595">
    <property type="entry name" value="cNMP-bd_dom"/>
</dbReference>
<comment type="subunit">
    <text evidence="2">The potassium channel is probably composed of a homo- or heterotetrameric complex of pore-forming alpha subunits that can associate with modulating beta subunits.</text>
</comment>
<dbReference type="PROSITE" id="PS50042">
    <property type="entry name" value="CNMP_BINDING_3"/>
    <property type="match status" value="1"/>
</dbReference>
<evidence type="ECO:0000259" key="27">
    <source>
        <dbReference type="PROSITE" id="PS50113"/>
    </source>
</evidence>
<evidence type="ECO:0000313" key="28">
    <source>
        <dbReference type="EMBL" id="KAA8581510.1"/>
    </source>
</evidence>
<dbReference type="NCBIfam" id="TIGR00229">
    <property type="entry name" value="sensory_box"/>
    <property type="match status" value="1"/>
</dbReference>
<evidence type="ECO:0000256" key="23">
    <source>
        <dbReference type="SAM" id="MobiDB-lite"/>
    </source>
</evidence>
<evidence type="ECO:0000256" key="20">
    <source>
        <dbReference type="ARBA" id="ARBA00082973"/>
    </source>
</evidence>
<dbReference type="PROSITE" id="PS50113">
    <property type="entry name" value="PAC"/>
    <property type="match status" value="1"/>
</dbReference>
<dbReference type="InterPro" id="IPR003938">
    <property type="entry name" value="K_chnl_volt-dep_EAG/ELK/ERG"/>
</dbReference>
<keyword evidence="29" id="KW-1185">Reference proteome</keyword>
<dbReference type="FunFam" id="3.30.450.20:FF:000001">
    <property type="entry name" value="Potassium voltage-gated channel subfamily H member 7"/>
    <property type="match status" value="1"/>
</dbReference>
<dbReference type="PRINTS" id="PR01465">
    <property type="entry name" value="ELKCHANNEL"/>
</dbReference>
<dbReference type="Proteomes" id="UP000327493">
    <property type="component" value="Chromosome 21"/>
</dbReference>
<dbReference type="SUPFAM" id="SSF51206">
    <property type="entry name" value="cAMP-binding domain-like"/>
    <property type="match status" value="1"/>
</dbReference>
<keyword evidence="4" id="KW-0633">Potassium transport</keyword>
<dbReference type="InterPro" id="IPR014710">
    <property type="entry name" value="RmlC-like_jellyroll"/>
</dbReference>
<dbReference type="SUPFAM" id="SSF55785">
    <property type="entry name" value="PYP-like sensor domain (PAS domain)"/>
    <property type="match status" value="1"/>
</dbReference>
<dbReference type="EMBL" id="VOFY01000021">
    <property type="protein sequence ID" value="KAA8581510.1"/>
    <property type="molecule type" value="Genomic_DNA"/>
</dbReference>
<comment type="caution">
    <text evidence="28">The sequence shown here is derived from an EMBL/GenBank/DDBJ whole genome shotgun (WGS) entry which is preliminary data.</text>
</comment>
<comment type="subcellular location">
    <subcellularLocation>
        <location evidence="1">Membrane</location>
        <topology evidence="1">Multi-pass membrane protein</topology>
    </subcellularLocation>
</comment>
<sequence length="1214" mass="134823">MPVMKGLLAPQNTFLDTIATRFDGTHSNFLLGNAQGHRGYPIVYCSDGFCELTGFTRSEVMQKNCSCRFLYGADTSEHVAQQMEKALESREEYQAEVHFFKKNGVAFWCLLDIVPIKNEKGEMVLFLFSFKDITDTYGRAHHNSKKDENKRHRRKSSSHFSEARKRGRTMLYQLTSQFSRGGKRKVNLGGNMTDKLSVPEYKVEAVQKSRFILLHYSVSKALWDWLILLATFYVAVTVPYNVSFMEYNENDVVERSTTVSDIVVEILFIIDIILTFRTTYVSKSGQVVYDGRSICLHYATSWFFVDLLAALPFDLLYAFNVTVTSLVHLLKTVRLLRLFRLLQKLDRYSQHSTLVLTILMSVFAVLAHWMACIWYIIGRHEMKNNSAWEVGWLYELGRRLEMPYINNTAGGPTMRSAYLASLYFTLSSLTSVGFGNVCANTDPEKIFSICTMLVGALMHALVFGNVTAIIQRMYSRRSLYHTRMKDLKEFIRVHHLPKQIKQRMLEYFQTTWSVNNGIDTNALLHDFPDELQADIAMHLNKDILQLPVFKGASRGCLRSLSLHIKTSFCVPGEYLIRQGDALHANYFVCSGSLEVLKDCMVLAILGKGDLIGSDLPGTDEVIKTNADVKALTYCDLQYINVRGLREVLDLYPEYASMFASDIHNNLTYNLREGSQDEGLSRFSRSPRLYHESRLSSIMETKGNDPEDSFHLSPVARSRRNLLLPNFSSPVRRTSLGNLLGEDLREFTALRHCRSPIISRVHEQRSSPQPPSKKEHDSHKATPASASAQGALGAVQKPSKLLIPTVTCSGPPDLSPRVVDGIEDNGHAFHFNVEHSGPQANTGGSTQDSTQANVTQLLETEDVHQSISQLNQKMGTLNQEVSELTKSLHHMMHLLQAHLSLHHYKASIPSCPCGIQMVSSPPTAVNTGMPFNLASACHLYNDLGSREGHSYQSDPPAGYWRYRGSPETQTESHQRPQSCSPPVNSCPPLSVNSASSLDLLCHNAGSMTTHLWTSPSLLSINPGFQGGSPGLAPHAGHKDSGNRPLSSGASTISQSQPTLCLQPPSDSDEYSSYSSTHSLLDLPPNSYPPSLPALSQASHCVLMSAPTSPNVIQDTSNFQIEDSNPSIYRASASPPTLPGNPLRSSLESGSLQSDAVEPHLPLGNPSAIAHTSLECLLGNGGSMESRDSESESSQRSSIGAQTQSTEQSWCLDLID</sequence>
<dbReference type="GO" id="GO:0034702">
    <property type="term" value="C:monoatomic ion channel complex"/>
    <property type="evidence" value="ECO:0007669"/>
    <property type="project" value="UniProtKB-KW"/>
</dbReference>
<accession>A0A5J5CMG0</accession>
<comment type="function">
    <text evidence="15">Pore-forming (alpha) subunit of a voltage-gated delayed rectifier. Activates at more negative voltages, exhibits fast prepulse-independent activation kinetics and deactivates much more slowly, but shows no inactivation.</text>
</comment>
<dbReference type="Pfam" id="PF00520">
    <property type="entry name" value="Ion_trans"/>
    <property type="match status" value="1"/>
</dbReference>
<dbReference type="InterPro" id="IPR005821">
    <property type="entry name" value="Ion_trans_dom"/>
</dbReference>
<evidence type="ECO:0000256" key="2">
    <source>
        <dbReference type="ARBA" id="ARBA00011552"/>
    </source>
</evidence>
<keyword evidence="22" id="KW-0175">Coiled coil</keyword>
<gene>
    <name evidence="28" type="ORF">FQN60_003091</name>
</gene>
<evidence type="ECO:0000256" key="10">
    <source>
        <dbReference type="ARBA" id="ARBA00023065"/>
    </source>
</evidence>
<keyword evidence="11 24" id="KW-0472">Membrane</keyword>
<feature type="compositionally biased region" description="Polar residues" evidence="23">
    <location>
        <begin position="1141"/>
        <end position="1152"/>
    </location>
</feature>
<feature type="transmembrane region" description="Helical" evidence="24">
    <location>
        <begin position="222"/>
        <end position="242"/>
    </location>
</feature>
<evidence type="ECO:0000256" key="16">
    <source>
        <dbReference type="ARBA" id="ARBA00061598"/>
    </source>
</evidence>
<dbReference type="Pfam" id="PF13426">
    <property type="entry name" value="PAS_9"/>
    <property type="match status" value="1"/>
</dbReference>
<feature type="transmembrane region" description="Helical" evidence="24">
    <location>
        <begin position="446"/>
        <end position="470"/>
    </location>
</feature>
<dbReference type="InterPro" id="IPR050818">
    <property type="entry name" value="KCNH_animal-type"/>
</dbReference>
<feature type="region of interest" description="Disordered" evidence="23">
    <location>
        <begin position="1177"/>
        <end position="1214"/>
    </location>
</feature>
<dbReference type="Gene3D" id="1.10.287.70">
    <property type="match status" value="1"/>
</dbReference>
<dbReference type="CDD" id="cd00038">
    <property type="entry name" value="CAP_ED"/>
    <property type="match status" value="1"/>
</dbReference>
<dbReference type="PANTHER" id="PTHR10217">
    <property type="entry name" value="VOLTAGE AND LIGAND GATED POTASSIUM CHANNEL"/>
    <property type="match status" value="1"/>
</dbReference>
<dbReference type="PANTHER" id="PTHR10217:SF630">
    <property type="entry name" value="POTASSIUM VOLTAGE-GATED CHANNEL SUBFAMILY H MEMBER 4"/>
    <property type="match status" value="1"/>
</dbReference>
<protein>
    <recommendedName>
        <fullName evidence="17">Voltage-gated delayed rectifier potassium channel KCNH4</fullName>
    </recommendedName>
    <alternativeName>
        <fullName evidence="21">Brain-specific eag-like channel 2</fullName>
    </alternativeName>
    <alternativeName>
        <fullName evidence="19">Ether-a-go-go-like potassium channel 1</fullName>
    </alternativeName>
    <alternativeName>
        <fullName evidence="18">Potassium voltage-gated channel subfamily H member 4</fullName>
    </alternativeName>
    <alternativeName>
        <fullName evidence="20">Voltage-gated potassium channel subunit Kv12.3</fullName>
    </alternativeName>
</protein>